<reference evidence="8 9" key="1">
    <citation type="submission" date="2021-06" db="EMBL/GenBank/DDBJ databases">
        <authorList>
            <person name="Grouzdev D.S."/>
            <person name="Koziaeva V."/>
        </authorList>
    </citation>
    <scope>NUCLEOTIDE SEQUENCE [LARGE SCALE GENOMIC DNA]</scope>
    <source>
        <strain evidence="8 9">22</strain>
    </source>
</reference>
<comment type="subcellular location">
    <subcellularLocation>
        <location evidence="1">Cell inner membrane</location>
        <topology evidence="1">Multi-pass membrane protein</topology>
    </subcellularLocation>
</comment>
<feature type="transmembrane region" description="Helical" evidence="7">
    <location>
        <begin position="31"/>
        <end position="56"/>
    </location>
</feature>
<feature type="transmembrane region" description="Helical" evidence="7">
    <location>
        <begin position="429"/>
        <end position="451"/>
    </location>
</feature>
<feature type="transmembrane region" description="Helical" evidence="7">
    <location>
        <begin position="284"/>
        <end position="312"/>
    </location>
</feature>
<evidence type="ECO:0000256" key="4">
    <source>
        <dbReference type="ARBA" id="ARBA00022692"/>
    </source>
</evidence>
<evidence type="ECO:0000256" key="2">
    <source>
        <dbReference type="ARBA" id="ARBA00022448"/>
    </source>
</evidence>
<dbReference type="PANTHER" id="PTHR43549:SF3">
    <property type="entry name" value="MULTIDRUG RESISTANCE PROTEIN YPNP-RELATED"/>
    <property type="match status" value="1"/>
</dbReference>
<feature type="transmembrane region" description="Helical" evidence="7">
    <location>
        <begin position="333"/>
        <end position="350"/>
    </location>
</feature>
<dbReference type="InterPro" id="IPR052031">
    <property type="entry name" value="Membrane_Transporter-Flippase"/>
</dbReference>
<sequence>MSEPREDLVAEAQKPGRPKAVFTTGSTLRHVVVMTTTGSIGLIAVFVVDFLNLFYIAQLGREDLTAAIGYAGALLFFMISINVGVMIAATALCARAIGAGRPEEARRITTSSLTLSALVLVILSAAIMPLLGPLCGLMGATGATRDIAVDFLIIVTPSTPIMGLGMVASGLLRARGDARRAMYVTLAGAVASAVLDPILIFGLGLGVTGAAIATVAARFAMVTVGLYGIVIVHDMAERPNLDGIRSDWRPLSAIAVPAILTNVATPAANAWVTAEIAPFGDSALAAWAVLGRIIPLAYGGLFALAGAVGPIVAQNYGAGLFPRMRRTLTDCHLFTLVYCLVVWLALFVGAEPVIRAFALTGEGAVQVRAFATWIAPSYLFLGALFVANAAFNNLGFATLSTAFNWGRATLGTVPFTAAGAWLAGSVGVIAGQALGTVLFGIAAAVVAYRVVDRLEATAWKPEREGTGTA</sequence>
<evidence type="ECO:0000256" key="3">
    <source>
        <dbReference type="ARBA" id="ARBA00022475"/>
    </source>
</evidence>
<dbReference type="PIRSF" id="PIRSF006603">
    <property type="entry name" value="DinF"/>
    <property type="match status" value="1"/>
</dbReference>
<keyword evidence="2" id="KW-0813">Transport</keyword>
<dbReference type="AlphaFoldDB" id="A0A947D1W2"/>
<proteinExistence type="predicted"/>
<keyword evidence="3" id="KW-1003">Cell membrane</keyword>
<dbReference type="PANTHER" id="PTHR43549">
    <property type="entry name" value="MULTIDRUG RESISTANCE PROTEIN YPNP-RELATED"/>
    <property type="match status" value="1"/>
</dbReference>
<evidence type="ECO:0000313" key="9">
    <source>
        <dbReference type="Proteomes" id="UP000766595"/>
    </source>
</evidence>
<dbReference type="GO" id="GO:0005886">
    <property type="term" value="C:plasma membrane"/>
    <property type="evidence" value="ECO:0007669"/>
    <property type="project" value="UniProtKB-SubCell"/>
</dbReference>
<dbReference type="GO" id="GO:0015297">
    <property type="term" value="F:antiporter activity"/>
    <property type="evidence" value="ECO:0007669"/>
    <property type="project" value="InterPro"/>
</dbReference>
<dbReference type="Proteomes" id="UP000766595">
    <property type="component" value="Unassembled WGS sequence"/>
</dbReference>
<feature type="transmembrane region" description="Helical" evidence="7">
    <location>
        <begin position="113"/>
        <end position="131"/>
    </location>
</feature>
<feature type="transmembrane region" description="Helical" evidence="7">
    <location>
        <begin position="370"/>
        <end position="391"/>
    </location>
</feature>
<keyword evidence="5 7" id="KW-1133">Transmembrane helix</keyword>
<feature type="transmembrane region" description="Helical" evidence="7">
    <location>
        <begin position="253"/>
        <end position="272"/>
    </location>
</feature>
<feature type="transmembrane region" description="Helical" evidence="7">
    <location>
        <begin position="68"/>
        <end position="92"/>
    </location>
</feature>
<keyword evidence="4 7" id="KW-0812">Transmembrane</keyword>
<comment type="caution">
    <text evidence="8">The sequence shown here is derived from an EMBL/GenBank/DDBJ whole genome shotgun (WGS) entry which is preliminary data.</text>
</comment>
<evidence type="ECO:0000256" key="1">
    <source>
        <dbReference type="ARBA" id="ARBA00004429"/>
    </source>
</evidence>
<dbReference type="InterPro" id="IPR002528">
    <property type="entry name" value="MATE_fam"/>
</dbReference>
<feature type="transmembrane region" description="Helical" evidence="7">
    <location>
        <begin position="184"/>
        <end position="205"/>
    </location>
</feature>
<evidence type="ECO:0000313" key="8">
    <source>
        <dbReference type="EMBL" id="MBT9289438.1"/>
    </source>
</evidence>
<feature type="transmembrane region" description="Helical" evidence="7">
    <location>
        <begin position="403"/>
        <end position="423"/>
    </location>
</feature>
<dbReference type="Pfam" id="PF01554">
    <property type="entry name" value="MatE"/>
    <property type="match status" value="2"/>
</dbReference>
<protein>
    <submittedName>
        <fullName evidence="8">MATE family efflux transporter</fullName>
    </submittedName>
</protein>
<evidence type="ECO:0000256" key="5">
    <source>
        <dbReference type="ARBA" id="ARBA00022989"/>
    </source>
</evidence>
<keyword evidence="9" id="KW-1185">Reference proteome</keyword>
<dbReference type="GO" id="GO:0042910">
    <property type="term" value="F:xenobiotic transmembrane transporter activity"/>
    <property type="evidence" value="ECO:0007669"/>
    <property type="project" value="InterPro"/>
</dbReference>
<evidence type="ECO:0000256" key="6">
    <source>
        <dbReference type="ARBA" id="ARBA00023136"/>
    </source>
</evidence>
<gene>
    <name evidence="8" type="ORF">KL771_08240</name>
</gene>
<name>A0A947D1W2_9HYPH</name>
<feature type="transmembrane region" description="Helical" evidence="7">
    <location>
        <begin position="211"/>
        <end position="232"/>
    </location>
</feature>
<feature type="transmembrane region" description="Helical" evidence="7">
    <location>
        <begin position="151"/>
        <end position="172"/>
    </location>
</feature>
<organism evidence="8 9">
    <name type="scientific">Prosthecodimorpha staleyi</name>
    <dbReference type="NCBI Taxonomy" id="2840188"/>
    <lineage>
        <taxon>Bacteria</taxon>
        <taxon>Pseudomonadati</taxon>
        <taxon>Pseudomonadota</taxon>
        <taxon>Alphaproteobacteria</taxon>
        <taxon>Hyphomicrobiales</taxon>
        <taxon>Ancalomicrobiaceae</taxon>
        <taxon>Prosthecodimorpha</taxon>
    </lineage>
</organism>
<dbReference type="NCBIfam" id="TIGR00797">
    <property type="entry name" value="matE"/>
    <property type="match status" value="1"/>
</dbReference>
<dbReference type="InterPro" id="IPR048279">
    <property type="entry name" value="MdtK-like"/>
</dbReference>
<accession>A0A947D1W2</accession>
<dbReference type="EMBL" id="JAHHZF010000003">
    <property type="protein sequence ID" value="MBT9289438.1"/>
    <property type="molecule type" value="Genomic_DNA"/>
</dbReference>
<keyword evidence="6 7" id="KW-0472">Membrane</keyword>
<dbReference type="RefSeq" id="WP_261968060.1">
    <property type="nucleotide sequence ID" value="NZ_JAHHZF010000003.1"/>
</dbReference>
<evidence type="ECO:0000256" key="7">
    <source>
        <dbReference type="SAM" id="Phobius"/>
    </source>
</evidence>